<evidence type="ECO:0000259" key="2">
    <source>
        <dbReference type="SMART" id="SM00852"/>
    </source>
</evidence>
<dbReference type="Gene3D" id="3.30.70.2860">
    <property type="match status" value="1"/>
</dbReference>
<dbReference type="NCBIfam" id="NF001813">
    <property type="entry name" value="PRK00549.1"/>
    <property type="match status" value="1"/>
</dbReference>
<dbReference type="InterPro" id="IPR008135">
    <property type="entry name" value="Competence-induced_CinA"/>
</dbReference>
<dbReference type="InterPro" id="IPR050101">
    <property type="entry name" value="CinA"/>
</dbReference>
<sequence length="416" mass="45095">MSAEIICVGTELLLGDILNSNSQFLAQQLAKLGIPHYYQTVVGDNPERLKQVIEVAIARANILIFTGGLGPTPDDLTCETIADFFGAPLVEDPEIIEDITQKFAQRGRVMTPTNRKQALIPQGAEVLPNPTGTAPGIIWQPRPEVTIFTFPGVPSEMYRMWQETAVPFLKNQGWGKEIIYSRSLRFWGIGESALAEKVSSYFNLPNPTVAPYAGKGEVRLRISAKAPSETAAEKLIAPIEQQLKEIAGLDCYGADDDTLASVVGELLRSAGETVSVAESCTGGGLGQMFTEIAGSSDYFWGGVISYDNSAKVRLLGVNPEDLEKFGAVSPVVAEQMAIGVKSRLETSWGLSITGIAGPGGGTETKPVGLVYIGLAGPNNEVKSFEQRFGTMRDRWFIRHLSVCTAIDLLRRRLLMR</sequence>
<name>A0ABR8G3J7_9NOSO</name>
<reference evidence="3 4" key="1">
    <citation type="journal article" date="2020" name="ISME J.">
        <title>Comparative genomics reveals insights into cyanobacterial evolution and habitat adaptation.</title>
        <authorList>
            <person name="Chen M.Y."/>
            <person name="Teng W.K."/>
            <person name="Zhao L."/>
            <person name="Hu C.X."/>
            <person name="Zhou Y.K."/>
            <person name="Han B.P."/>
            <person name="Song L.R."/>
            <person name="Shu W.S."/>
        </authorList>
    </citation>
    <scope>NUCLEOTIDE SEQUENCE [LARGE SCALE GENOMIC DNA]</scope>
    <source>
        <strain evidence="3 4">FACHB-130</strain>
    </source>
</reference>
<dbReference type="InterPro" id="IPR001453">
    <property type="entry name" value="MoaB/Mog_dom"/>
</dbReference>
<dbReference type="PIRSF" id="PIRSF006728">
    <property type="entry name" value="CinA"/>
    <property type="match status" value="1"/>
</dbReference>
<keyword evidence="4" id="KW-1185">Reference proteome</keyword>
<dbReference type="SUPFAM" id="SSF53218">
    <property type="entry name" value="Molybdenum cofactor biosynthesis proteins"/>
    <property type="match status" value="1"/>
</dbReference>
<evidence type="ECO:0000313" key="3">
    <source>
        <dbReference type="EMBL" id="MBD2597734.1"/>
    </source>
</evidence>
<comment type="caution">
    <text evidence="3">The sequence shown here is derived from an EMBL/GenBank/DDBJ whole genome shotgun (WGS) entry which is preliminary data.</text>
</comment>
<dbReference type="InterPro" id="IPR036653">
    <property type="entry name" value="CinA-like_C"/>
</dbReference>
<dbReference type="NCBIfam" id="TIGR00200">
    <property type="entry name" value="cinA_nterm"/>
    <property type="match status" value="1"/>
</dbReference>
<protein>
    <recommendedName>
        <fullName evidence="1">CinA-like protein</fullName>
    </recommendedName>
</protein>
<dbReference type="Pfam" id="PF02464">
    <property type="entry name" value="CinA"/>
    <property type="match status" value="1"/>
</dbReference>
<dbReference type="RefSeq" id="WP_190970366.1">
    <property type="nucleotide sequence ID" value="NZ_JACJTB010000049.1"/>
</dbReference>
<organism evidence="3 4">
    <name type="scientific">Nostoc spongiaeforme FACHB-130</name>
    <dbReference type="NCBI Taxonomy" id="1357510"/>
    <lineage>
        <taxon>Bacteria</taxon>
        <taxon>Bacillati</taxon>
        <taxon>Cyanobacteriota</taxon>
        <taxon>Cyanophyceae</taxon>
        <taxon>Nostocales</taxon>
        <taxon>Nostocaceae</taxon>
        <taxon>Nostoc</taxon>
    </lineage>
</organism>
<dbReference type="Gene3D" id="3.90.950.20">
    <property type="entry name" value="CinA-like"/>
    <property type="match status" value="1"/>
</dbReference>
<dbReference type="InterPro" id="IPR041424">
    <property type="entry name" value="CinA_KH"/>
</dbReference>
<feature type="domain" description="MoaB/Mog" evidence="2">
    <location>
        <begin position="4"/>
        <end position="172"/>
    </location>
</feature>
<proteinExistence type="inferred from homology"/>
<dbReference type="Pfam" id="PF18146">
    <property type="entry name" value="CinA_KH"/>
    <property type="match status" value="1"/>
</dbReference>
<dbReference type="CDD" id="cd00885">
    <property type="entry name" value="cinA"/>
    <property type="match status" value="1"/>
</dbReference>
<dbReference type="Pfam" id="PF00994">
    <property type="entry name" value="MoCF_biosynth"/>
    <property type="match status" value="1"/>
</dbReference>
<dbReference type="HAMAP" id="MF_00226_B">
    <property type="entry name" value="CinA_B"/>
    <property type="match status" value="1"/>
</dbReference>
<gene>
    <name evidence="3" type="ORF">H6G74_25915</name>
</gene>
<dbReference type="SMART" id="SM00852">
    <property type="entry name" value="MoCF_biosynth"/>
    <property type="match status" value="1"/>
</dbReference>
<dbReference type="PANTHER" id="PTHR13939">
    <property type="entry name" value="NICOTINAMIDE-NUCLEOTIDE AMIDOHYDROLASE PNCC"/>
    <property type="match status" value="1"/>
</dbReference>
<evidence type="ECO:0000313" key="4">
    <source>
        <dbReference type="Proteomes" id="UP000603457"/>
    </source>
</evidence>
<dbReference type="NCBIfam" id="TIGR00177">
    <property type="entry name" value="molyb_syn"/>
    <property type="match status" value="1"/>
</dbReference>
<evidence type="ECO:0000256" key="1">
    <source>
        <dbReference type="HAMAP-Rule" id="MF_00226"/>
    </source>
</evidence>
<dbReference type="InterPro" id="IPR036425">
    <property type="entry name" value="MoaB/Mog-like_dom_sf"/>
</dbReference>
<accession>A0ABR8G3J7</accession>
<comment type="similarity">
    <text evidence="1">Belongs to the CinA family.</text>
</comment>
<dbReference type="EMBL" id="JACJTB010000049">
    <property type="protein sequence ID" value="MBD2597734.1"/>
    <property type="molecule type" value="Genomic_DNA"/>
</dbReference>
<dbReference type="PANTHER" id="PTHR13939:SF0">
    <property type="entry name" value="NMN AMIDOHYDROLASE-LIKE PROTEIN YFAY"/>
    <property type="match status" value="1"/>
</dbReference>
<dbReference type="Gene3D" id="3.40.980.10">
    <property type="entry name" value="MoaB/Mog-like domain"/>
    <property type="match status" value="1"/>
</dbReference>
<dbReference type="InterPro" id="IPR008136">
    <property type="entry name" value="CinA_C"/>
</dbReference>
<dbReference type="Proteomes" id="UP000603457">
    <property type="component" value="Unassembled WGS sequence"/>
</dbReference>
<dbReference type="SUPFAM" id="SSF142433">
    <property type="entry name" value="CinA-like"/>
    <property type="match status" value="1"/>
</dbReference>
<dbReference type="NCBIfam" id="TIGR00199">
    <property type="entry name" value="PncC_domain"/>
    <property type="match status" value="1"/>
</dbReference>